<organism evidence="1 2">
    <name type="scientific">Pseudomonas entomophila (strain L48)</name>
    <dbReference type="NCBI Taxonomy" id="384676"/>
    <lineage>
        <taxon>Bacteria</taxon>
        <taxon>Pseudomonadati</taxon>
        <taxon>Pseudomonadota</taxon>
        <taxon>Gammaproteobacteria</taxon>
        <taxon>Pseudomonadales</taxon>
        <taxon>Pseudomonadaceae</taxon>
        <taxon>Pseudomonas</taxon>
    </lineage>
</organism>
<evidence type="ECO:0000313" key="1">
    <source>
        <dbReference type="EMBL" id="CAK15376.1"/>
    </source>
</evidence>
<dbReference type="EMBL" id="CT573326">
    <property type="protein sequence ID" value="CAK15376.1"/>
    <property type="molecule type" value="Genomic_DNA"/>
</dbReference>
<sequence>MGGLWACRFSLLRRSCRPVRSCHPIHCKGGVVALIPCKRGFTMLKIVPDPPAPTESPHFLEDTLVSATEYVMCALAVTHQSLTHLPKSPATLVMLTVMHELDATHTLLESALAQLQMSARPPSYTLH</sequence>
<dbReference type="AlphaFoldDB" id="Q1IAE3"/>
<dbReference type="Proteomes" id="UP000000658">
    <property type="component" value="Chromosome"/>
</dbReference>
<dbReference type="STRING" id="384676.PSEEN2576"/>
<protein>
    <recommendedName>
        <fullName evidence="3">DUF3077 domain-containing protein</fullName>
    </recommendedName>
</protein>
<evidence type="ECO:0008006" key="3">
    <source>
        <dbReference type="Google" id="ProtNLM"/>
    </source>
</evidence>
<dbReference type="KEGG" id="pen:PSEEN2576"/>
<evidence type="ECO:0000313" key="2">
    <source>
        <dbReference type="Proteomes" id="UP000000658"/>
    </source>
</evidence>
<dbReference type="HOGENOM" id="CLU_161362_0_0_6"/>
<gene>
    <name evidence="1" type="ordered locus">PSEEN2576</name>
</gene>
<accession>Q1IAE3</accession>
<reference evidence="1 2" key="1">
    <citation type="journal article" date="2006" name="Nat. Biotechnol.">
        <title>Complete genome sequence of the entomopathogenic and metabolically versatile soil bacterium Pseudomonas entomophila.</title>
        <authorList>
            <person name="Vodovar N."/>
            <person name="Vallenet D."/>
            <person name="Cruveiller S."/>
            <person name="Rouy Z."/>
            <person name="Barbe V."/>
            <person name="Acosta C."/>
            <person name="Cattolico L."/>
            <person name="Jubin C."/>
            <person name="Lajus A."/>
            <person name="Segurens B."/>
            <person name="Vacherie B."/>
            <person name="Wincker P."/>
            <person name="Weissenbach J."/>
            <person name="Lemaitre B."/>
            <person name="Medigue C."/>
            <person name="Boccard F."/>
        </authorList>
    </citation>
    <scope>NUCLEOTIDE SEQUENCE [LARGE SCALE GENOMIC DNA]</scope>
    <source>
        <strain evidence="1 2">L48</strain>
    </source>
</reference>
<name>Q1IAE3_PSEE4</name>
<proteinExistence type="predicted"/>